<evidence type="ECO:0000313" key="12">
    <source>
        <dbReference type="EMBL" id="CAI4015044.1"/>
    </source>
</evidence>
<keyword evidence="3" id="KW-0808">Transferase</keyword>
<dbReference type="PROSITE" id="PS51257">
    <property type="entry name" value="PROKAR_LIPOPROTEIN"/>
    <property type="match status" value="1"/>
</dbReference>
<evidence type="ECO:0000256" key="4">
    <source>
        <dbReference type="ARBA" id="ARBA00022695"/>
    </source>
</evidence>
<evidence type="ECO:0000256" key="7">
    <source>
        <dbReference type="ARBA" id="ARBA00022840"/>
    </source>
</evidence>
<accession>A0A9P1GL71</accession>
<dbReference type="InterPro" id="IPR003846">
    <property type="entry name" value="SelO"/>
</dbReference>
<dbReference type="Pfam" id="PF02696">
    <property type="entry name" value="SelO"/>
    <property type="match status" value="1"/>
</dbReference>
<dbReference type="Gene3D" id="3.30.1370.110">
    <property type="match status" value="1"/>
</dbReference>
<dbReference type="PROSITE" id="PS50828">
    <property type="entry name" value="SMR"/>
    <property type="match status" value="1"/>
</dbReference>
<keyword evidence="5" id="KW-0479">Metal-binding</keyword>
<reference evidence="12" key="1">
    <citation type="submission" date="2022-10" db="EMBL/GenBank/DDBJ databases">
        <authorList>
            <person name="Chen Y."/>
            <person name="Dougan E. K."/>
            <person name="Chan C."/>
            <person name="Rhodes N."/>
            <person name="Thang M."/>
        </authorList>
    </citation>
    <scope>NUCLEOTIDE SEQUENCE</scope>
</reference>
<evidence type="ECO:0000256" key="8">
    <source>
        <dbReference type="ARBA" id="ARBA00022842"/>
    </source>
</evidence>
<feature type="domain" description="Smr" evidence="11">
    <location>
        <begin position="248"/>
        <end position="323"/>
    </location>
</feature>
<feature type="coiled-coil region" evidence="10">
    <location>
        <begin position="1322"/>
        <end position="1349"/>
    </location>
</feature>
<evidence type="ECO:0000256" key="2">
    <source>
        <dbReference type="ARBA" id="ARBA00009747"/>
    </source>
</evidence>
<comment type="cofactor">
    <cofactor evidence="1">
        <name>Mg(2+)</name>
        <dbReference type="ChEBI" id="CHEBI:18420"/>
    </cofactor>
</comment>
<dbReference type="InterPro" id="IPR002625">
    <property type="entry name" value="Smr_dom"/>
</dbReference>
<comment type="caution">
    <text evidence="12">The sequence shown here is derived from an EMBL/GenBank/DDBJ whole genome shotgun (WGS) entry which is preliminary data.</text>
</comment>
<keyword evidence="8" id="KW-0460">Magnesium</keyword>
<evidence type="ECO:0000313" key="14">
    <source>
        <dbReference type="Proteomes" id="UP001152797"/>
    </source>
</evidence>
<dbReference type="SUPFAM" id="SSF160443">
    <property type="entry name" value="SMR domain-like"/>
    <property type="match status" value="1"/>
</dbReference>
<dbReference type="EMBL" id="CAMXCT010006511">
    <property type="protein sequence ID" value="CAI4015044.1"/>
    <property type="molecule type" value="Genomic_DNA"/>
</dbReference>
<reference evidence="13 14" key="2">
    <citation type="submission" date="2024-05" db="EMBL/GenBank/DDBJ databases">
        <authorList>
            <person name="Chen Y."/>
            <person name="Shah S."/>
            <person name="Dougan E. K."/>
            <person name="Thang M."/>
            <person name="Chan C."/>
        </authorList>
    </citation>
    <scope>NUCLEOTIDE SEQUENCE [LARGE SCALE GENOMIC DNA]</scope>
</reference>
<evidence type="ECO:0000256" key="1">
    <source>
        <dbReference type="ARBA" id="ARBA00001946"/>
    </source>
</evidence>
<dbReference type="EMBL" id="CAMXCT030006511">
    <property type="protein sequence ID" value="CAL4802356.1"/>
    <property type="molecule type" value="Genomic_DNA"/>
</dbReference>
<dbReference type="GO" id="GO:0046872">
    <property type="term" value="F:metal ion binding"/>
    <property type="evidence" value="ECO:0007669"/>
    <property type="project" value="UniProtKB-KW"/>
</dbReference>
<evidence type="ECO:0000256" key="5">
    <source>
        <dbReference type="ARBA" id="ARBA00022723"/>
    </source>
</evidence>
<keyword evidence="4" id="KW-0548">Nucleotidyltransferase</keyword>
<organism evidence="12">
    <name type="scientific">Cladocopium goreaui</name>
    <dbReference type="NCBI Taxonomy" id="2562237"/>
    <lineage>
        <taxon>Eukaryota</taxon>
        <taxon>Sar</taxon>
        <taxon>Alveolata</taxon>
        <taxon>Dinophyceae</taxon>
        <taxon>Suessiales</taxon>
        <taxon>Symbiodiniaceae</taxon>
        <taxon>Cladocopium</taxon>
    </lineage>
</organism>
<protein>
    <recommendedName>
        <fullName evidence="9">Selenoprotein O</fullName>
    </recommendedName>
</protein>
<dbReference type="PANTHER" id="PTHR12153:SF15">
    <property type="entry name" value="PROTEIN ADENYLYLTRANSFERASE SELO, MITOCHONDRIAL"/>
    <property type="match status" value="1"/>
</dbReference>
<dbReference type="OrthoDB" id="445067at2759"/>
<evidence type="ECO:0000256" key="6">
    <source>
        <dbReference type="ARBA" id="ARBA00022741"/>
    </source>
</evidence>
<sequence length="1491" mass="164996">MDILQRYEGQKSVVSYNSVATACGQAMQWLEAVALLSLSSQALQELDCYSYTAIISASETLAWRQAWYFFSLQDDMPTATVEAFNSALSCAKWQAALEVLGRIKGRCLVPTLVSFNATSSACARAVAWAHAVGLLSAMITLRLDATVPSCAAAATSCIRSQNFLPALQFLARISWFALKRCLVSDENQLLVALNLLQQMHAKSLPLDTGSYNYLILALLRVGASEWAVHLVQRAIADKVFVKVRPQFLDLHGMSGPVARFCLLLTLRDEALRASSKPLKVITGIGKHSDGAPKVKPEVLSVCQELRLPARLSQDEGSVQVSSKHLTSTLAGQVQRLLSEQELRRHYASLPLIDWDEAVQVAVRAAFQPHAVWSEDAPEALGPPSLALAAAPFWALATADASCCGIRELLKPLVTPEASDLAKAVPPWLPFVTFASLLGHSKAWRDETCRELLEQYVDRHLRSSPSWKDYLSQEWISELMRGLCDRLAKIFLEESFMDTLLASTLWSFSACFMPPACRAACWGEDATLLRFLDRALACESSRLLWQLEDYAAPEGAASRLGKTNARTWPRAIAARSAGAGGFGTQLPQSMYTACVPGRYGRECQHVCACAEYEECEDGPSGSGECSCMAGEEVRCGLPTPPEGPSSGVGIGSARQLVFQNLTLEALPLDPDSSRRSRQVFNASISLTRPQPFHGEIRLVLLNHQVARRLGLAPQVGDEDLLKLLSGRQLPSTAQPFAHAYGGHQFGSWSGQLGDGRAMSLGHVLGFAPDDPVTETWIRWWPWELSLKGAGKTPYSRGGDGRAALSNAAREFFAPIFLESMGVPVCGTLAVVGSDSEEDRLMRDEWYSGQMSMKKAAITSRVMPSFLRFGSAQLAAKRQGVAGLTHLARHALDVLSRMERHDDASVKYLQRLRQPVPKALRRDCFFVALDPPSCAGQVGEVLGGQEVLRCLLQRLVQRTAALVAAWMAVGFAHGVMNTDNLSLLGTTVDLNVFGFLSKYDPSWAPNHIDDTARYAFGAQPEIAKWNLQRLSDALTGTPFLADREPDAMKWSTPGEWLDASIAAQEVDNFDQHFERCFVARMEVRLGLPATGLPCAAGVSGGCVVKHWVQWLERTGADYPRASRGLSDVLEADAERASNAAERLAEHAGANSTTGLVEILQELRQLQDQLQLVPAIRAAVPKLSLRSHVLAEAAKLVEIQRPGSKARQFLKLLQRLLEEPFQEVEAVVEVDDPKGFWQKTDLHAEEPEDEDLPRRLQERLYAMPPESLKQLRTSCGMAEPIWHSSRGVSSVRREGVLELHRRFFVEKRGMDGIDELIEARAKEGLKKDRAHMREHRAKLQKLEAEMEDKLKNALLHGSTSIWTDEEREKLRARNSKEAQQKMSQNMKVLERSFREDKGAMTERVRSRPPLNVRSQDEMSGLFVYHPEAAKQLEQRIKELASSYREEKAAMTARLESSKRNTSRWSEEKQVRWAGMSTLDPSYTGYTCTDLSEIL</sequence>
<dbReference type="PANTHER" id="PTHR12153">
    <property type="entry name" value="SELENOPROTEIN O"/>
    <property type="match status" value="1"/>
</dbReference>
<comment type="similarity">
    <text evidence="2">Belongs to the SELO family.</text>
</comment>
<evidence type="ECO:0000259" key="11">
    <source>
        <dbReference type="PROSITE" id="PS50828"/>
    </source>
</evidence>
<evidence type="ECO:0000256" key="3">
    <source>
        <dbReference type="ARBA" id="ARBA00022679"/>
    </source>
</evidence>
<feature type="coiled-coil region" evidence="10">
    <location>
        <begin position="1426"/>
        <end position="1457"/>
    </location>
</feature>
<dbReference type="EMBL" id="CAMXCT020006511">
    <property type="protein sequence ID" value="CAL1168419.1"/>
    <property type="molecule type" value="Genomic_DNA"/>
</dbReference>
<proteinExistence type="inferred from homology"/>
<dbReference type="GO" id="GO:0016779">
    <property type="term" value="F:nucleotidyltransferase activity"/>
    <property type="evidence" value="ECO:0007669"/>
    <property type="project" value="UniProtKB-KW"/>
</dbReference>
<dbReference type="GO" id="GO:0005524">
    <property type="term" value="F:ATP binding"/>
    <property type="evidence" value="ECO:0007669"/>
    <property type="project" value="UniProtKB-KW"/>
</dbReference>
<evidence type="ECO:0000313" key="13">
    <source>
        <dbReference type="EMBL" id="CAL4802356.1"/>
    </source>
</evidence>
<evidence type="ECO:0000256" key="10">
    <source>
        <dbReference type="SAM" id="Coils"/>
    </source>
</evidence>
<keyword evidence="14" id="KW-1185">Reference proteome</keyword>
<dbReference type="InterPro" id="IPR036063">
    <property type="entry name" value="Smr_dom_sf"/>
</dbReference>
<dbReference type="Proteomes" id="UP001152797">
    <property type="component" value="Unassembled WGS sequence"/>
</dbReference>
<name>A0A9P1GL71_9DINO</name>
<keyword evidence="10" id="KW-0175">Coiled coil</keyword>
<keyword evidence="6" id="KW-0547">Nucleotide-binding</keyword>
<dbReference type="InterPro" id="IPR011990">
    <property type="entry name" value="TPR-like_helical_dom_sf"/>
</dbReference>
<gene>
    <name evidence="12" type="ORF">C1SCF055_LOCUS39897</name>
</gene>
<dbReference type="Gene3D" id="1.25.40.10">
    <property type="entry name" value="Tetratricopeptide repeat domain"/>
    <property type="match status" value="1"/>
</dbReference>
<keyword evidence="7" id="KW-0067">ATP-binding</keyword>
<evidence type="ECO:0000256" key="9">
    <source>
        <dbReference type="ARBA" id="ARBA00031547"/>
    </source>
</evidence>